<dbReference type="SUPFAM" id="SSF46689">
    <property type="entry name" value="Homeodomain-like"/>
    <property type="match status" value="1"/>
</dbReference>
<dbReference type="STRING" id="1274631.LMTR13_14680"/>
<dbReference type="Gene3D" id="1.10.10.10">
    <property type="entry name" value="Winged helix-like DNA-binding domain superfamily/Winged helix DNA-binding domain"/>
    <property type="match status" value="1"/>
</dbReference>
<evidence type="ECO:0000259" key="1">
    <source>
        <dbReference type="Pfam" id="PF13518"/>
    </source>
</evidence>
<gene>
    <name evidence="2" type="ORF">LMTR13_14680</name>
</gene>
<evidence type="ECO:0000313" key="2">
    <source>
        <dbReference type="EMBL" id="ANW01227.1"/>
    </source>
</evidence>
<name>A0A1B1UEM2_9BRAD</name>
<dbReference type="InterPro" id="IPR036388">
    <property type="entry name" value="WH-like_DNA-bd_sf"/>
</dbReference>
<proteinExistence type="predicted"/>
<feature type="domain" description="Insertion element IS150 protein InsJ-like helix-turn-helix" evidence="1">
    <location>
        <begin position="10"/>
        <end position="49"/>
    </location>
</feature>
<dbReference type="EMBL" id="CP016428">
    <property type="protein sequence ID" value="ANW01227.1"/>
    <property type="molecule type" value="Genomic_DNA"/>
</dbReference>
<dbReference type="InterPro" id="IPR009057">
    <property type="entry name" value="Homeodomain-like_sf"/>
</dbReference>
<dbReference type="KEGG" id="bic:LMTR13_14680"/>
<dbReference type="AlphaFoldDB" id="A0A1B1UEM2"/>
<organism evidence="2 3">
    <name type="scientific">Bradyrhizobium icense</name>
    <dbReference type="NCBI Taxonomy" id="1274631"/>
    <lineage>
        <taxon>Bacteria</taxon>
        <taxon>Pseudomonadati</taxon>
        <taxon>Pseudomonadota</taxon>
        <taxon>Alphaproteobacteria</taxon>
        <taxon>Hyphomicrobiales</taxon>
        <taxon>Nitrobacteraceae</taxon>
        <taxon>Bradyrhizobium</taxon>
    </lineage>
</organism>
<dbReference type="Pfam" id="PF13518">
    <property type="entry name" value="HTH_28"/>
    <property type="match status" value="1"/>
</dbReference>
<keyword evidence="3" id="KW-1185">Reference proteome</keyword>
<dbReference type="InterPro" id="IPR055247">
    <property type="entry name" value="InsJ-like_HTH"/>
</dbReference>
<reference evidence="2 3" key="1">
    <citation type="submission" date="2016-07" db="EMBL/GenBank/DDBJ databases">
        <title>Complete genome sequence of Bradyrhizobium icense LMTR 13T, a potential inoculant strain isolated from lima bean (Phaseolus lunatus) in Peru.</title>
        <authorList>
            <person name="Ormeno-Orrillo E."/>
            <person name="Duran D."/>
            <person name="Rogel M.A."/>
            <person name="Rey L."/>
            <person name="Imperial J."/>
            <person name="Ruiz-Argueso T."/>
            <person name="Martinez-Romero E."/>
        </authorList>
    </citation>
    <scope>NUCLEOTIDE SEQUENCE [LARGE SCALE GENOMIC DNA]</scope>
    <source>
        <strain evidence="2 3">LMTR 13</strain>
    </source>
</reference>
<dbReference type="Proteomes" id="UP000092839">
    <property type="component" value="Chromosome"/>
</dbReference>
<accession>A0A1B1UEM2</accession>
<evidence type="ECO:0000313" key="3">
    <source>
        <dbReference type="Proteomes" id="UP000092839"/>
    </source>
</evidence>
<protein>
    <submittedName>
        <fullName evidence="2">Transposase</fullName>
    </submittedName>
</protein>
<sequence length="117" mass="13634">MGRPYSDDLRERVVRAVIKGGLSRHQAAAQFGVGISTAINWVRRFRETGSVKPDQIGGYRPKKIEGSHREWLVQRCRETDFTVRGLVTELAERGLKVDYRTMWEFVHAEKLSYKKRR</sequence>